<evidence type="ECO:0008006" key="3">
    <source>
        <dbReference type="Google" id="ProtNLM"/>
    </source>
</evidence>
<dbReference type="KEGG" id="ten:LPB136_05745"/>
<dbReference type="Gene3D" id="3.30.1490.20">
    <property type="entry name" value="ATP-grasp fold, A domain"/>
    <property type="match status" value="1"/>
</dbReference>
<name>A0A1L3JIC1_9FLAO</name>
<dbReference type="STRING" id="1850252.LPB136_05745"/>
<evidence type="ECO:0000313" key="1">
    <source>
        <dbReference type="EMBL" id="APG64890.1"/>
    </source>
</evidence>
<dbReference type="AlphaFoldDB" id="A0A1L3JIC1"/>
<organism evidence="1 2">
    <name type="scientific">Tenacibaculum todarodis</name>
    <dbReference type="NCBI Taxonomy" id="1850252"/>
    <lineage>
        <taxon>Bacteria</taxon>
        <taxon>Pseudomonadati</taxon>
        <taxon>Bacteroidota</taxon>
        <taxon>Flavobacteriia</taxon>
        <taxon>Flavobacteriales</taxon>
        <taxon>Flavobacteriaceae</taxon>
        <taxon>Tenacibaculum</taxon>
    </lineage>
</organism>
<sequence length="355" mass="40999">MKNNLNTKKSIQKLLSWEYWPMYMFYLPNIPFALYQTIKGGSLTFFTATNPAIENSGIGTESKHKTLLLFPEKHLPKTVFHKANSSIKNTLKSLNAEGITFPIIAKPDIGFRGLLVKKIENETALIHYLEKYAIDVLIQEFLTQENECGIFYHRLPNEEKGTISSITLKEFLHVIGDGKSTLETLILKDKRATIYLELVKENPLLDLDKIIKKDKKVNLSAIGNHCKGTRFINGNHLISNKLENTFDILNKQSNNWFYGRLDVKYNSFEDLENGDFKILELNGILAEPTHIYDAEKTTYFKALKTMRNHWKQLSKIAIYNNKVQNVPHRTTLGLLKDVRKLNKYTKYISKLNRID</sequence>
<evidence type="ECO:0000313" key="2">
    <source>
        <dbReference type="Proteomes" id="UP000181898"/>
    </source>
</evidence>
<gene>
    <name evidence="1" type="ORF">LPB136_05745</name>
</gene>
<dbReference type="InterPro" id="IPR013815">
    <property type="entry name" value="ATP_grasp_subdomain_1"/>
</dbReference>
<dbReference type="SUPFAM" id="SSF56059">
    <property type="entry name" value="Glutathione synthetase ATP-binding domain-like"/>
    <property type="match status" value="1"/>
</dbReference>
<reference evidence="1 2" key="1">
    <citation type="submission" date="2016-11" db="EMBL/GenBank/DDBJ databases">
        <title>Tenacibaculum sp. LPB0136, isolated from marine environment.</title>
        <authorList>
            <person name="Kim E."/>
            <person name="Yi H."/>
        </authorList>
    </citation>
    <scope>NUCLEOTIDE SEQUENCE [LARGE SCALE GENOMIC DNA]</scope>
    <source>
        <strain evidence="1 2">LPB0136</strain>
    </source>
</reference>
<dbReference type="Proteomes" id="UP000181898">
    <property type="component" value="Chromosome"/>
</dbReference>
<proteinExistence type="predicted"/>
<dbReference type="GO" id="GO:0005524">
    <property type="term" value="F:ATP binding"/>
    <property type="evidence" value="ECO:0007669"/>
    <property type="project" value="InterPro"/>
</dbReference>
<keyword evidence="2" id="KW-1185">Reference proteome</keyword>
<accession>A0A1L3JIC1</accession>
<protein>
    <recommendedName>
        <fullName evidence="3">ATP-grasp domain-containing protein</fullName>
    </recommendedName>
</protein>
<dbReference type="EMBL" id="CP018155">
    <property type="protein sequence ID" value="APG64890.1"/>
    <property type="molecule type" value="Genomic_DNA"/>
</dbReference>